<keyword evidence="2" id="KW-1185">Reference proteome</keyword>
<protein>
    <submittedName>
        <fullName evidence="1">Uncharacterized protein</fullName>
    </submittedName>
</protein>
<dbReference type="EMBL" id="JAATLK010000004">
    <property type="protein sequence ID" value="NIZ47780.1"/>
    <property type="molecule type" value="Genomic_DNA"/>
</dbReference>
<accession>A0A968GDF7</accession>
<gene>
    <name evidence="1" type="ORF">HCT46_07620</name>
</gene>
<reference evidence="1" key="1">
    <citation type="submission" date="2020-03" db="EMBL/GenBank/DDBJ databases">
        <title>Spirochaetal bacteria isolated from arthropods constitute a novel genus Entomospira genus novum within the order Spirochaetales.</title>
        <authorList>
            <person name="Grana-Miraglia L."/>
            <person name="Sikutova S."/>
            <person name="Fingerle V."/>
            <person name="Sing A."/>
            <person name="Castillo-Ramirez S."/>
            <person name="Margos G."/>
            <person name="Rudolf I."/>
        </authorList>
    </citation>
    <scope>NUCLEOTIDE SEQUENCE</scope>
    <source>
        <strain evidence="1">BR208</strain>
    </source>
</reference>
<dbReference type="AlphaFoldDB" id="A0A968GDF7"/>
<comment type="caution">
    <text evidence="1">The sequence shown here is derived from an EMBL/GenBank/DDBJ whole genome shotgun (WGS) entry which is preliminary data.</text>
</comment>
<sequence length="127" mass="14321">MDVMLGDDANGFDLMLIDNDIRLVSSAEESLWNTIKVALFTQDSWSGNALLSVPIGSSLDRLVRLPVNEDNRKRIQRELARALHFILEEKLAKELIASVIIVDRKRYSLRLAVDGKSLSLDSLLEVR</sequence>
<proteinExistence type="predicted"/>
<dbReference type="RefSeq" id="WP_167704549.1">
    <property type="nucleotide sequence ID" value="NZ_CP118171.1"/>
</dbReference>
<evidence type="ECO:0000313" key="1">
    <source>
        <dbReference type="EMBL" id="NIZ47780.1"/>
    </source>
</evidence>
<dbReference type="Proteomes" id="UP000752013">
    <property type="component" value="Unassembled WGS sequence"/>
</dbReference>
<organism evidence="1 2">
    <name type="scientific">Entomospira nematocerorum</name>
    <dbReference type="NCBI Taxonomy" id="2719987"/>
    <lineage>
        <taxon>Bacteria</taxon>
        <taxon>Pseudomonadati</taxon>
        <taxon>Spirochaetota</taxon>
        <taxon>Spirochaetia</taxon>
        <taxon>Spirochaetales</taxon>
        <taxon>Spirochaetaceae</taxon>
        <taxon>Entomospira</taxon>
    </lineage>
</organism>
<name>A0A968GDF7_9SPIO</name>
<evidence type="ECO:0000313" key="2">
    <source>
        <dbReference type="Proteomes" id="UP000752013"/>
    </source>
</evidence>